<dbReference type="EMBL" id="CAJNOU010006749">
    <property type="protein sequence ID" value="CAF1511728.1"/>
    <property type="molecule type" value="Genomic_DNA"/>
</dbReference>
<dbReference type="OrthoDB" id="10013774at2759"/>
<dbReference type="Proteomes" id="UP000663889">
    <property type="component" value="Unassembled WGS sequence"/>
</dbReference>
<proteinExistence type="predicted"/>
<comment type="caution">
    <text evidence="1">The sequence shown here is derived from an EMBL/GenBank/DDBJ whole genome shotgun (WGS) entry which is preliminary data.</text>
</comment>
<organism evidence="1 3">
    <name type="scientific">Rotaria sordida</name>
    <dbReference type="NCBI Taxonomy" id="392033"/>
    <lineage>
        <taxon>Eukaryota</taxon>
        <taxon>Metazoa</taxon>
        <taxon>Spiralia</taxon>
        <taxon>Gnathifera</taxon>
        <taxon>Rotifera</taxon>
        <taxon>Eurotatoria</taxon>
        <taxon>Bdelloidea</taxon>
        <taxon>Philodinida</taxon>
        <taxon>Philodinidae</taxon>
        <taxon>Rotaria</taxon>
    </lineage>
</organism>
<evidence type="ECO:0000313" key="3">
    <source>
        <dbReference type="Proteomes" id="UP000663882"/>
    </source>
</evidence>
<dbReference type="AlphaFoldDB" id="A0A815MZS5"/>
<name>A0A815MZS5_9BILA</name>
<evidence type="ECO:0000313" key="1">
    <source>
        <dbReference type="EMBL" id="CAF1430325.1"/>
    </source>
</evidence>
<reference evidence="1" key="1">
    <citation type="submission" date="2021-02" db="EMBL/GenBank/DDBJ databases">
        <authorList>
            <person name="Nowell W R."/>
        </authorList>
    </citation>
    <scope>NUCLEOTIDE SEQUENCE</scope>
</reference>
<evidence type="ECO:0000313" key="2">
    <source>
        <dbReference type="EMBL" id="CAF1511728.1"/>
    </source>
</evidence>
<dbReference type="EMBL" id="CAJNOO010005781">
    <property type="protein sequence ID" value="CAF1430325.1"/>
    <property type="molecule type" value="Genomic_DNA"/>
</dbReference>
<sequence length="176" mass="20100">MLSNESILSIMYYLSSTDIIQAFSCLNRRFDELVQKFSHNFTFPHDTSPVWLIEHRSFIENIVESISLDIKLIPNIFSCTHSFCNLRTVILKCPNAFTVELYVSIFSALGAIISTLNILRLIDIWPSYDYDDDDDDDDNDLSVFSGSLYMNNLERVLMKNILVYLSFITGGAKVSG</sequence>
<dbReference type="Proteomes" id="UP000663882">
    <property type="component" value="Unassembled WGS sequence"/>
</dbReference>
<accession>A0A815MZS5</accession>
<evidence type="ECO:0008006" key="4">
    <source>
        <dbReference type="Google" id="ProtNLM"/>
    </source>
</evidence>
<protein>
    <recommendedName>
        <fullName evidence="4">F-box domain-containing protein</fullName>
    </recommendedName>
</protein>
<gene>
    <name evidence="1" type="ORF">RFH988_LOCUS35916</name>
    <name evidence="2" type="ORF">SEV965_LOCUS36590</name>
</gene>